<gene>
    <name evidence="1" type="ORF">METZ01_LOCUS339141</name>
</gene>
<dbReference type="EMBL" id="UINC01115336">
    <property type="protein sequence ID" value="SVC86287.1"/>
    <property type="molecule type" value="Genomic_DNA"/>
</dbReference>
<name>A0A382QMV9_9ZZZZ</name>
<evidence type="ECO:0000313" key="1">
    <source>
        <dbReference type="EMBL" id="SVC86287.1"/>
    </source>
</evidence>
<accession>A0A382QMV9</accession>
<dbReference type="AlphaFoldDB" id="A0A382QMV9"/>
<protein>
    <submittedName>
        <fullName evidence="1">Uncharacterized protein</fullName>
    </submittedName>
</protein>
<feature type="non-terminal residue" evidence="1">
    <location>
        <position position="210"/>
    </location>
</feature>
<reference evidence="1" key="1">
    <citation type="submission" date="2018-05" db="EMBL/GenBank/DDBJ databases">
        <authorList>
            <person name="Lanie J.A."/>
            <person name="Ng W.-L."/>
            <person name="Kazmierczak K.M."/>
            <person name="Andrzejewski T.M."/>
            <person name="Davidsen T.M."/>
            <person name="Wayne K.J."/>
            <person name="Tettelin H."/>
            <person name="Glass J.I."/>
            <person name="Rusch D."/>
            <person name="Podicherti R."/>
            <person name="Tsui H.-C.T."/>
            <person name="Winkler M.E."/>
        </authorList>
    </citation>
    <scope>NUCLEOTIDE SEQUENCE</scope>
</reference>
<sequence length="210" mass="23726">MRLLIFISFIFFQFNSVFANQLIQIEKEIEEVINDAIISASIKKNDVVGIMPTISDESLKNKKIEILVDSSIENLVINKASLADRKKLSDLKKEWNVKKALSEEVFLGSKIGKVKGIDYFIWAELKKFSEKINLRVFVLDGETTLIKSSSKGYFSVTDVLLLDRGVLVDDYVNWSNRIKDVKSSKSFYKWAAIAGTATYFFMGGIVPACS</sequence>
<proteinExistence type="predicted"/>
<organism evidence="1">
    <name type="scientific">marine metagenome</name>
    <dbReference type="NCBI Taxonomy" id="408172"/>
    <lineage>
        <taxon>unclassified sequences</taxon>
        <taxon>metagenomes</taxon>
        <taxon>ecological metagenomes</taxon>
    </lineage>
</organism>